<organism evidence="6 7">
    <name type="scientific">Pisolithus microcarpus 441</name>
    <dbReference type="NCBI Taxonomy" id="765257"/>
    <lineage>
        <taxon>Eukaryota</taxon>
        <taxon>Fungi</taxon>
        <taxon>Dikarya</taxon>
        <taxon>Basidiomycota</taxon>
        <taxon>Agaricomycotina</taxon>
        <taxon>Agaricomycetes</taxon>
        <taxon>Agaricomycetidae</taxon>
        <taxon>Boletales</taxon>
        <taxon>Sclerodermatineae</taxon>
        <taxon>Pisolithaceae</taxon>
        <taxon>Pisolithus</taxon>
    </lineage>
</organism>
<keyword evidence="2" id="KW-0813">Transport</keyword>
<gene>
    <name evidence="6" type="ORF">PISMIDRAFT_647578</name>
</gene>
<name>A0A0C9XJW5_9AGAM</name>
<dbReference type="OrthoDB" id="2678436at2759"/>
<dbReference type="Proteomes" id="UP000054018">
    <property type="component" value="Unassembled WGS sequence"/>
</dbReference>
<dbReference type="InterPro" id="IPR016024">
    <property type="entry name" value="ARM-type_fold"/>
</dbReference>
<evidence type="ECO:0000313" key="6">
    <source>
        <dbReference type="EMBL" id="KIK12590.1"/>
    </source>
</evidence>
<evidence type="ECO:0000313" key="7">
    <source>
        <dbReference type="Proteomes" id="UP000054018"/>
    </source>
</evidence>
<dbReference type="EMBL" id="KN834068">
    <property type="protein sequence ID" value="KIK12590.1"/>
    <property type="molecule type" value="Genomic_DNA"/>
</dbReference>
<dbReference type="PANTHER" id="PTHR10527">
    <property type="entry name" value="IMPORTIN BETA"/>
    <property type="match status" value="1"/>
</dbReference>
<reference evidence="7" key="2">
    <citation type="submission" date="2015-01" db="EMBL/GenBank/DDBJ databases">
        <title>Evolutionary Origins and Diversification of the Mycorrhizal Mutualists.</title>
        <authorList>
            <consortium name="DOE Joint Genome Institute"/>
            <consortium name="Mycorrhizal Genomics Consortium"/>
            <person name="Kohler A."/>
            <person name="Kuo A."/>
            <person name="Nagy L.G."/>
            <person name="Floudas D."/>
            <person name="Copeland A."/>
            <person name="Barry K.W."/>
            <person name="Cichocki N."/>
            <person name="Veneault-Fourrey C."/>
            <person name="LaButti K."/>
            <person name="Lindquist E.A."/>
            <person name="Lipzen A."/>
            <person name="Lundell T."/>
            <person name="Morin E."/>
            <person name="Murat C."/>
            <person name="Riley R."/>
            <person name="Ohm R."/>
            <person name="Sun H."/>
            <person name="Tunlid A."/>
            <person name="Henrissat B."/>
            <person name="Grigoriev I.V."/>
            <person name="Hibbett D.S."/>
            <person name="Martin F."/>
        </authorList>
    </citation>
    <scope>NUCLEOTIDE SEQUENCE [LARGE SCALE GENOMIC DNA]</scope>
    <source>
        <strain evidence="7">441</strain>
    </source>
</reference>
<dbReference type="GO" id="GO:0006606">
    <property type="term" value="P:protein import into nucleus"/>
    <property type="evidence" value="ECO:0007669"/>
    <property type="project" value="InterPro"/>
</dbReference>
<dbReference type="InterPro" id="IPR040122">
    <property type="entry name" value="Importin_beta"/>
</dbReference>
<keyword evidence="5" id="KW-0653">Protein transport</keyword>
<evidence type="ECO:0000256" key="5">
    <source>
        <dbReference type="ARBA" id="ARBA00022927"/>
    </source>
</evidence>
<evidence type="ECO:0000256" key="3">
    <source>
        <dbReference type="ARBA" id="ARBA00022490"/>
    </source>
</evidence>
<comment type="subcellular location">
    <subcellularLocation>
        <location evidence="1">Cytoplasm</location>
    </subcellularLocation>
</comment>
<dbReference type="InterPro" id="IPR011989">
    <property type="entry name" value="ARM-like"/>
</dbReference>
<protein>
    <submittedName>
        <fullName evidence="6">Uncharacterized protein</fullName>
    </submittedName>
</protein>
<accession>A0A0C9XJW5</accession>
<dbReference type="GO" id="GO:0005737">
    <property type="term" value="C:cytoplasm"/>
    <property type="evidence" value="ECO:0007669"/>
    <property type="project" value="UniProtKB-SubCell"/>
</dbReference>
<dbReference type="HOGENOM" id="CLU_1111748_0_0_1"/>
<dbReference type="SUPFAM" id="SSF48371">
    <property type="entry name" value="ARM repeat"/>
    <property type="match status" value="1"/>
</dbReference>
<reference evidence="6 7" key="1">
    <citation type="submission" date="2014-04" db="EMBL/GenBank/DDBJ databases">
        <authorList>
            <consortium name="DOE Joint Genome Institute"/>
            <person name="Kuo A."/>
            <person name="Kohler A."/>
            <person name="Costa M.D."/>
            <person name="Nagy L.G."/>
            <person name="Floudas D."/>
            <person name="Copeland A."/>
            <person name="Barry K.W."/>
            <person name="Cichocki N."/>
            <person name="Veneault-Fourrey C."/>
            <person name="LaButti K."/>
            <person name="Lindquist E.A."/>
            <person name="Lipzen A."/>
            <person name="Lundell T."/>
            <person name="Morin E."/>
            <person name="Murat C."/>
            <person name="Sun H."/>
            <person name="Tunlid A."/>
            <person name="Henrissat B."/>
            <person name="Grigoriev I.V."/>
            <person name="Hibbett D.S."/>
            <person name="Martin F."/>
            <person name="Nordberg H.P."/>
            <person name="Cantor M.N."/>
            <person name="Hua S.X."/>
        </authorList>
    </citation>
    <scope>NUCLEOTIDE SEQUENCE [LARGE SCALE GENOMIC DNA]</scope>
    <source>
        <strain evidence="6 7">441</strain>
    </source>
</reference>
<dbReference type="STRING" id="765257.A0A0C9XJW5"/>
<sequence>MLIFSSELTNESLQIHIHNAAALALKNALSACKPEILSLRSNEILTAVIHGARQDEPSSDVQLAAVHALYNSLEFVRKNFEHEGERNHIIQVMCEATQNPLVSVQVGAFECLVKIMALTMYALSFWVDIKEAADYGELPKIKSKFFAKIALPEVIPILLSLLTFQEDIVNEDEWNVSMSVSTCFNFMAWAVTDLIVDAVIPFIEAYIKSPDWHQREAGMMAFGSVLDGPDPSVLTRESGAPIADGDDKRF</sequence>
<keyword evidence="7" id="KW-1185">Reference proteome</keyword>
<proteinExistence type="predicted"/>
<keyword evidence="3" id="KW-0963">Cytoplasm</keyword>
<evidence type="ECO:0000256" key="4">
    <source>
        <dbReference type="ARBA" id="ARBA00022737"/>
    </source>
</evidence>
<evidence type="ECO:0000256" key="2">
    <source>
        <dbReference type="ARBA" id="ARBA00022448"/>
    </source>
</evidence>
<dbReference type="AlphaFoldDB" id="A0A0C9XJW5"/>
<keyword evidence="4" id="KW-0677">Repeat</keyword>
<dbReference type="Gene3D" id="1.25.10.10">
    <property type="entry name" value="Leucine-rich Repeat Variant"/>
    <property type="match status" value="1"/>
</dbReference>
<evidence type="ECO:0000256" key="1">
    <source>
        <dbReference type="ARBA" id="ARBA00004496"/>
    </source>
</evidence>